<name>A0A7J6MN11_PERCH</name>
<dbReference type="EMBL" id="JAAPAO010000101">
    <property type="protein sequence ID" value="KAF4672727.1"/>
    <property type="molecule type" value="Genomic_DNA"/>
</dbReference>
<gene>
    <name evidence="1" type="primary">SF3B5</name>
    <name evidence="1" type="ORF">FOL47_000206</name>
</gene>
<sequence length="1284" mass="145540">MSQVYEGFNIHAQLDHLHMRYPGTGHADMGRYEWATIIHRDTMASHVGHQSRLAYIAICENEPIARVRYNCLMSEAEIVTWNRTGLHSRVHPGRIWTPTNSQSKWRHGDDKEEKEEEANTITLQELYVRECLNNAESRKQRLTKALRVAGVCDDLRSRDATGMPWEPFEEDMIGNRTPAEWMSLCMGADGIYKPLKGIALLHDSWEECLIYGYDPDLRKFSVKPLRSHSAVDELLLPAFDLTIDGETPEEFAERRKSLRRRHIQAETLQLYHMLINNMPTFETHPHFWKASTAVSGDMPRQLLQNIIKRVDVAGSTRMASGLQSRSAKDTWAVLEGILYEARLSFARAHNSILLDDQLACLKRKTTLMRYDGGSSLPRYIRGVLVALSSLSKSSLSPWTSPRDRPFLSSSASFQYFIEKLSHSAPRAWTGVSELLSKVAALNYEVEGSLAVFSYPSVSENCGQPPGVQEYRRRAVKHAGDATIRIHQRLPQAIQRVLLNAVDSEEKGKLSLTAGNVNRAVRLRKVLKLVRFITEATLERCLLRTVGDFVETVTIHRPSPLFTVNLAMVDDGRCPRVGLAEGVALGAAKAIMDTFDESLSVFHEIMGPERLIMLGLEAAELASCSGRLRDFSDDNRIDVVSRNWGKIGEWRGTVEEVVNETVKKLEEHCQSMAWLDSLWVSDPLDTPVLPKQLTEPNCHTRRLADLVPESIAVAVEYDSTASSALEFFDCDALNELLSISPKKVARGFDSWTVVTRGLRDLIMATEPTNLGLISVNSEEVFEALLSHWSHLRNILARKVIGRVSTFVHSFEHSCSMLQKALLCVSATEEELLARESIIRGMPQAFDYLQNARAVLVSYFDILDAASVKLPFDDLLSRVWVTQVYPGTLKTAWRRAETELCPRDRRQLLMALKRDRALLLENLYDTKKIFTEAFFDDESVLLREDLGSIILADWVVEKADLCGELRRRIQQMEKKVEDVTRRHSLLLATEIEREEFAGILQLASEFGCYETVWMLLLDWTKYKSTWEGRGLGVYCNKEEVKRVVIEGPGKIRCALERISGYTSDLGVLLIANLEAWKGEAELVIALLSDDLVGRHWREISCYFCGAPEGGLDPEVWIHPIKNGSIFDLASLRKFASVEHLQTEVSKIASRARMEAESLRKVGDFMAQQCHWTLSLNEHISEAGYRTFETRELHVVREGAMAAKEGLAKLIEDAEAQLPVVAETLWSAQGQLDRVLMMVDRLELLHRVWEEYVVPRCGEIELDIREDEEDCDELVEIVKRINQCAVY</sequence>
<dbReference type="InterPro" id="IPR009846">
    <property type="entry name" value="SF3b5/RDS3-10"/>
</dbReference>
<protein>
    <submittedName>
        <fullName evidence="1">Splicing factor 3B subunit 5</fullName>
    </submittedName>
</protein>
<dbReference type="GO" id="GO:0005686">
    <property type="term" value="C:U2 snRNP"/>
    <property type="evidence" value="ECO:0007669"/>
    <property type="project" value="TreeGrafter"/>
</dbReference>
<dbReference type="GO" id="GO:0071011">
    <property type="term" value="C:precatalytic spliceosome"/>
    <property type="evidence" value="ECO:0007669"/>
    <property type="project" value="TreeGrafter"/>
</dbReference>
<accession>A0A7J6MN11</accession>
<proteinExistence type="predicted"/>
<dbReference type="Proteomes" id="UP000591131">
    <property type="component" value="Unassembled WGS sequence"/>
</dbReference>
<keyword evidence="2" id="KW-1185">Reference proteome</keyword>
<dbReference type="PANTHER" id="PTHR20978:SF0">
    <property type="entry name" value="SPLICING FACTOR 3B SUBUNIT 5"/>
    <property type="match status" value="1"/>
</dbReference>
<organism evidence="1 2">
    <name type="scientific">Perkinsus chesapeaki</name>
    <name type="common">Clam parasite</name>
    <name type="synonym">Perkinsus andrewsi</name>
    <dbReference type="NCBI Taxonomy" id="330153"/>
    <lineage>
        <taxon>Eukaryota</taxon>
        <taxon>Sar</taxon>
        <taxon>Alveolata</taxon>
        <taxon>Perkinsozoa</taxon>
        <taxon>Perkinsea</taxon>
        <taxon>Perkinsida</taxon>
        <taxon>Perkinsidae</taxon>
        <taxon>Perkinsus</taxon>
    </lineage>
</organism>
<evidence type="ECO:0000313" key="1">
    <source>
        <dbReference type="EMBL" id="KAF4672727.1"/>
    </source>
</evidence>
<dbReference type="GO" id="GO:0000398">
    <property type="term" value="P:mRNA splicing, via spliceosome"/>
    <property type="evidence" value="ECO:0007669"/>
    <property type="project" value="TreeGrafter"/>
</dbReference>
<reference evidence="1 2" key="1">
    <citation type="submission" date="2020-04" db="EMBL/GenBank/DDBJ databases">
        <title>Perkinsus chesapeaki whole genome sequence.</title>
        <authorList>
            <person name="Bogema D.R."/>
        </authorList>
    </citation>
    <scope>NUCLEOTIDE SEQUENCE [LARGE SCALE GENOMIC DNA]</scope>
    <source>
        <strain evidence="1">ATCC PRA-425</strain>
    </source>
</reference>
<dbReference type="Pfam" id="PF07189">
    <property type="entry name" value="SF3b10"/>
    <property type="match status" value="1"/>
</dbReference>
<dbReference type="PANTHER" id="PTHR20978">
    <property type="entry name" value="SPLICING FACTOR 3B SUBUNIT 5"/>
    <property type="match status" value="1"/>
</dbReference>
<dbReference type="OrthoDB" id="274726at2759"/>
<evidence type="ECO:0000313" key="2">
    <source>
        <dbReference type="Proteomes" id="UP000591131"/>
    </source>
</evidence>
<comment type="caution">
    <text evidence="1">The sequence shown here is derived from an EMBL/GenBank/DDBJ whole genome shotgun (WGS) entry which is preliminary data.</text>
</comment>